<evidence type="ECO:0000313" key="2">
    <source>
        <dbReference type="Proteomes" id="UP000325315"/>
    </source>
</evidence>
<name>A0A5B6X2V6_9ROSI</name>
<dbReference type="EMBL" id="SMMG02000001">
    <property type="protein sequence ID" value="KAA3488551.1"/>
    <property type="molecule type" value="Genomic_DNA"/>
</dbReference>
<dbReference type="Proteomes" id="UP000325315">
    <property type="component" value="Unassembled WGS sequence"/>
</dbReference>
<comment type="caution">
    <text evidence="1">The sequence shown here is derived from an EMBL/GenBank/DDBJ whole genome shotgun (WGS) entry which is preliminary data.</text>
</comment>
<gene>
    <name evidence="1" type="ORF">EPI10_032294</name>
</gene>
<sequence length="109" mass="12539">MIVQISLGWSLEILMRLCFDLRNKKGCYEVIGRWKISKMHYQIVIVAHDLLGRSVVLRRLTFVSGLIMELQTTFGGTCFCVSKLNILHTCSLAHSWHFNFKAMGNRGHL</sequence>
<accession>A0A5B6X2V6</accession>
<evidence type="ECO:0000313" key="1">
    <source>
        <dbReference type="EMBL" id="KAA3488551.1"/>
    </source>
</evidence>
<reference evidence="2" key="1">
    <citation type="journal article" date="2019" name="Plant Biotechnol. J.">
        <title>Genome sequencing of the Australian wild diploid species Gossypium australe highlights disease resistance and delayed gland morphogenesis.</title>
        <authorList>
            <person name="Cai Y."/>
            <person name="Cai X."/>
            <person name="Wang Q."/>
            <person name="Wang P."/>
            <person name="Zhang Y."/>
            <person name="Cai C."/>
            <person name="Xu Y."/>
            <person name="Wang K."/>
            <person name="Zhou Z."/>
            <person name="Wang C."/>
            <person name="Geng S."/>
            <person name="Li B."/>
            <person name="Dong Q."/>
            <person name="Hou Y."/>
            <person name="Wang H."/>
            <person name="Ai P."/>
            <person name="Liu Z."/>
            <person name="Yi F."/>
            <person name="Sun M."/>
            <person name="An G."/>
            <person name="Cheng J."/>
            <person name="Zhang Y."/>
            <person name="Shi Q."/>
            <person name="Xie Y."/>
            <person name="Shi X."/>
            <person name="Chang Y."/>
            <person name="Huang F."/>
            <person name="Chen Y."/>
            <person name="Hong S."/>
            <person name="Mi L."/>
            <person name="Sun Q."/>
            <person name="Zhang L."/>
            <person name="Zhou B."/>
            <person name="Peng R."/>
            <person name="Zhang X."/>
            <person name="Liu F."/>
        </authorList>
    </citation>
    <scope>NUCLEOTIDE SEQUENCE [LARGE SCALE GENOMIC DNA]</scope>
    <source>
        <strain evidence="2">cv. PA1801</strain>
    </source>
</reference>
<protein>
    <submittedName>
        <fullName evidence="1">Uncharacterized protein</fullName>
    </submittedName>
</protein>
<organism evidence="1 2">
    <name type="scientific">Gossypium australe</name>
    <dbReference type="NCBI Taxonomy" id="47621"/>
    <lineage>
        <taxon>Eukaryota</taxon>
        <taxon>Viridiplantae</taxon>
        <taxon>Streptophyta</taxon>
        <taxon>Embryophyta</taxon>
        <taxon>Tracheophyta</taxon>
        <taxon>Spermatophyta</taxon>
        <taxon>Magnoliopsida</taxon>
        <taxon>eudicotyledons</taxon>
        <taxon>Gunneridae</taxon>
        <taxon>Pentapetalae</taxon>
        <taxon>rosids</taxon>
        <taxon>malvids</taxon>
        <taxon>Malvales</taxon>
        <taxon>Malvaceae</taxon>
        <taxon>Malvoideae</taxon>
        <taxon>Gossypium</taxon>
    </lineage>
</organism>
<dbReference type="AlphaFoldDB" id="A0A5B6X2V6"/>
<proteinExistence type="predicted"/>
<keyword evidence="2" id="KW-1185">Reference proteome</keyword>